<dbReference type="RefSeq" id="WP_209134215.1">
    <property type="nucleotide sequence ID" value="NZ_CP106879.1"/>
</dbReference>
<protein>
    <submittedName>
        <fullName evidence="1">Uncharacterized protein</fullName>
    </submittedName>
</protein>
<reference evidence="1" key="1">
    <citation type="submission" date="2022-09" db="EMBL/GenBank/DDBJ databases">
        <title>Taxonomy of Curtobacterium flaccumfaciens.</title>
        <authorList>
            <person name="Osdaghi E."/>
            <person name="Taghavi S.M."/>
            <person name="Hamidizade M."/>
            <person name="Abachi H."/>
            <person name="Fazliarab A."/>
            <person name="Baeyen S."/>
            <person name="Portier P."/>
            <person name="Van Vaerenbergh J."/>
            <person name="Jacques M.-A."/>
        </authorList>
    </citation>
    <scope>NUCLEOTIDE SEQUENCE</scope>
    <source>
        <strain evidence="1">AGQB46</strain>
    </source>
</reference>
<proteinExistence type="predicted"/>
<dbReference type="KEGG" id="cpoi:OE229_16920"/>
<evidence type="ECO:0000313" key="2">
    <source>
        <dbReference type="Proteomes" id="UP001062223"/>
    </source>
</evidence>
<sequence length="104" mass="10534">MNAGPDVPGRVEITARALTSLARAVAAEGLGAPAKRVRVGLGDASGALSLDITGPIAASDDIVSGSIRIADQVKGRVSDLTGRRVGSAHIELTGIVREHGSRAR</sequence>
<evidence type="ECO:0000313" key="1">
    <source>
        <dbReference type="EMBL" id="UYC80767.1"/>
    </source>
</evidence>
<dbReference type="EMBL" id="CP106879">
    <property type="protein sequence ID" value="UYC80767.1"/>
    <property type="molecule type" value="Genomic_DNA"/>
</dbReference>
<dbReference type="AlphaFoldDB" id="A0A9Q9T3E0"/>
<dbReference type="Proteomes" id="UP001062223">
    <property type="component" value="Chromosome"/>
</dbReference>
<gene>
    <name evidence="1" type="ORF">OE229_16920</name>
</gene>
<accession>A0A9Q9T3E0</accession>
<organism evidence="1 2">
    <name type="scientific">Curtobacterium poinsettiae</name>
    <dbReference type="NCBI Taxonomy" id="159612"/>
    <lineage>
        <taxon>Bacteria</taxon>
        <taxon>Bacillati</taxon>
        <taxon>Actinomycetota</taxon>
        <taxon>Actinomycetes</taxon>
        <taxon>Micrococcales</taxon>
        <taxon>Microbacteriaceae</taxon>
        <taxon>Curtobacterium</taxon>
    </lineage>
</organism>
<name>A0A9Q9T3E0_9MICO</name>